<dbReference type="AlphaFoldDB" id="A0A4Z2F3B6"/>
<organism evidence="1 2">
    <name type="scientific">Liparis tanakae</name>
    <name type="common">Tanaka's snailfish</name>
    <dbReference type="NCBI Taxonomy" id="230148"/>
    <lineage>
        <taxon>Eukaryota</taxon>
        <taxon>Metazoa</taxon>
        <taxon>Chordata</taxon>
        <taxon>Craniata</taxon>
        <taxon>Vertebrata</taxon>
        <taxon>Euteleostomi</taxon>
        <taxon>Actinopterygii</taxon>
        <taxon>Neopterygii</taxon>
        <taxon>Teleostei</taxon>
        <taxon>Neoteleostei</taxon>
        <taxon>Acanthomorphata</taxon>
        <taxon>Eupercaria</taxon>
        <taxon>Perciformes</taxon>
        <taxon>Cottioidei</taxon>
        <taxon>Cottales</taxon>
        <taxon>Liparidae</taxon>
        <taxon>Liparis</taxon>
    </lineage>
</organism>
<reference evidence="1 2" key="1">
    <citation type="submission" date="2019-03" db="EMBL/GenBank/DDBJ databases">
        <title>First draft genome of Liparis tanakae, snailfish: a comprehensive survey of snailfish specific genes.</title>
        <authorList>
            <person name="Kim W."/>
            <person name="Song I."/>
            <person name="Jeong J.-H."/>
            <person name="Kim D."/>
            <person name="Kim S."/>
            <person name="Ryu S."/>
            <person name="Song J.Y."/>
            <person name="Lee S.K."/>
        </authorList>
    </citation>
    <scope>NUCLEOTIDE SEQUENCE [LARGE SCALE GENOMIC DNA]</scope>
    <source>
        <tissue evidence="1">Muscle</tissue>
    </source>
</reference>
<accession>A0A4Z2F3B6</accession>
<protein>
    <submittedName>
        <fullName evidence="1">Uncharacterized protein</fullName>
    </submittedName>
</protein>
<name>A0A4Z2F3B6_9TELE</name>
<evidence type="ECO:0000313" key="2">
    <source>
        <dbReference type="Proteomes" id="UP000314294"/>
    </source>
</evidence>
<dbReference type="Proteomes" id="UP000314294">
    <property type="component" value="Unassembled WGS sequence"/>
</dbReference>
<evidence type="ECO:0000313" key="1">
    <source>
        <dbReference type="EMBL" id="TNN35383.1"/>
    </source>
</evidence>
<proteinExistence type="predicted"/>
<comment type="caution">
    <text evidence="1">The sequence shown here is derived from an EMBL/GenBank/DDBJ whole genome shotgun (WGS) entry which is preliminary data.</text>
</comment>
<gene>
    <name evidence="1" type="ORF">EYF80_054457</name>
</gene>
<keyword evidence="2" id="KW-1185">Reference proteome</keyword>
<sequence>MALCMATRPLPSLDWPSLLSRAYMFFSEKLQPWKSKWAEFTAISLGYSMFSTCREETENKELTVCGMDRSSPCGGATVTGATASEELEPSRSAFPVSGADQAFSSVDPWTSGRAGLASFFALRWFKLTSREVKGGGLRARGVCSVCVPCGALECVLCSRLCVWW</sequence>
<dbReference type="EMBL" id="SRLO01001777">
    <property type="protein sequence ID" value="TNN35383.1"/>
    <property type="molecule type" value="Genomic_DNA"/>
</dbReference>